<feature type="compositionally biased region" description="Polar residues" evidence="1">
    <location>
        <begin position="130"/>
        <end position="155"/>
    </location>
</feature>
<reference evidence="3" key="1">
    <citation type="submission" date="2021-02" db="EMBL/GenBank/DDBJ databases">
        <authorList>
            <person name="Dougan E. K."/>
            <person name="Rhodes N."/>
            <person name="Thang M."/>
            <person name="Chan C."/>
        </authorList>
    </citation>
    <scope>NUCLEOTIDE SEQUENCE</scope>
</reference>
<feature type="compositionally biased region" description="Low complexity" evidence="1">
    <location>
        <begin position="46"/>
        <end position="58"/>
    </location>
</feature>
<name>A0A813J981_POLGL</name>
<evidence type="ECO:0000313" key="5">
    <source>
        <dbReference type="Proteomes" id="UP000654075"/>
    </source>
</evidence>
<protein>
    <submittedName>
        <fullName evidence="3">Uncharacterized protein</fullName>
    </submittedName>
</protein>
<keyword evidence="5" id="KW-1185">Reference proteome</keyword>
<dbReference type="Proteomes" id="UP000626109">
    <property type="component" value="Unassembled WGS sequence"/>
</dbReference>
<comment type="caution">
    <text evidence="3">The sequence shown here is derived from an EMBL/GenBank/DDBJ whole genome shotgun (WGS) entry which is preliminary data.</text>
</comment>
<organism evidence="3 4">
    <name type="scientific">Polarella glacialis</name>
    <name type="common">Dinoflagellate</name>
    <dbReference type="NCBI Taxonomy" id="89957"/>
    <lineage>
        <taxon>Eukaryota</taxon>
        <taxon>Sar</taxon>
        <taxon>Alveolata</taxon>
        <taxon>Dinophyceae</taxon>
        <taxon>Suessiales</taxon>
        <taxon>Suessiaceae</taxon>
        <taxon>Polarella</taxon>
    </lineage>
</organism>
<dbReference type="Proteomes" id="UP000654075">
    <property type="component" value="Unassembled WGS sequence"/>
</dbReference>
<sequence>PTDYVPEAGVDGKTAARCRFGKTSRFGANMTDGPGPCQYSPRDPNSTSERITISTRTSWKLPTVSTVTPGPGAYSPRKASETLKQGTSFSRGASRWASGGKISPGMESPGPAGYQLDPFPTRKANPCGFGSSQRMADTGSSSSSNVGTTSLQTPGPGSYSWDLKPFGPKVSMTPRREEY</sequence>
<dbReference type="AlphaFoldDB" id="A0A813J981"/>
<feature type="region of interest" description="Disordered" evidence="1">
    <location>
        <begin position="24"/>
        <end position="179"/>
    </location>
</feature>
<dbReference type="EMBL" id="CAJNNW010020961">
    <property type="protein sequence ID" value="CAE8667268.1"/>
    <property type="molecule type" value="Genomic_DNA"/>
</dbReference>
<evidence type="ECO:0000256" key="1">
    <source>
        <dbReference type="SAM" id="MobiDB-lite"/>
    </source>
</evidence>
<gene>
    <name evidence="2" type="ORF">PGLA1383_LOCUS23021</name>
    <name evidence="3" type="ORF">PGLA2088_LOCUS16514</name>
</gene>
<accession>A0A813J981</accession>
<dbReference type="Pfam" id="PF07004">
    <property type="entry name" value="SHIPPO-rpt"/>
    <property type="match status" value="2"/>
</dbReference>
<evidence type="ECO:0000313" key="4">
    <source>
        <dbReference type="Proteomes" id="UP000626109"/>
    </source>
</evidence>
<feature type="non-terminal residue" evidence="3">
    <location>
        <position position="1"/>
    </location>
</feature>
<dbReference type="OrthoDB" id="406368at2759"/>
<evidence type="ECO:0000313" key="3">
    <source>
        <dbReference type="EMBL" id="CAE8667268.1"/>
    </source>
</evidence>
<dbReference type="OMA" id="ATHIRFG"/>
<dbReference type="EMBL" id="CAJNNV010017063">
    <property type="protein sequence ID" value="CAE8604877.1"/>
    <property type="molecule type" value="Genomic_DNA"/>
</dbReference>
<proteinExistence type="predicted"/>
<dbReference type="InterPro" id="IPR010736">
    <property type="entry name" value="SHIPPO-rpt"/>
</dbReference>
<evidence type="ECO:0000313" key="2">
    <source>
        <dbReference type="EMBL" id="CAE8604877.1"/>
    </source>
</evidence>
<feature type="compositionally biased region" description="Polar residues" evidence="1">
    <location>
        <begin position="82"/>
        <end position="91"/>
    </location>
</feature>